<reference evidence="1 2" key="1">
    <citation type="submission" date="2019-03" db="EMBL/GenBank/DDBJ databases">
        <title>Genomic Encyclopedia of Type Strains, Phase IV (KMG-IV): sequencing the most valuable type-strain genomes for metagenomic binning, comparative biology and taxonomic classification.</title>
        <authorList>
            <person name="Goeker M."/>
        </authorList>
    </citation>
    <scope>NUCLEOTIDE SEQUENCE [LARGE SCALE GENOMIC DNA]</scope>
    <source>
        <strain evidence="1 2">DSM 18401</strain>
    </source>
</reference>
<evidence type="ECO:0000313" key="1">
    <source>
        <dbReference type="EMBL" id="TCN46971.1"/>
    </source>
</evidence>
<keyword evidence="2" id="KW-1185">Reference proteome</keyword>
<evidence type="ECO:0008006" key="3">
    <source>
        <dbReference type="Google" id="ProtNLM"/>
    </source>
</evidence>
<dbReference type="InterPro" id="IPR011250">
    <property type="entry name" value="OMP/PagP_B-barrel"/>
</dbReference>
<dbReference type="Proteomes" id="UP000295351">
    <property type="component" value="Unassembled WGS sequence"/>
</dbReference>
<dbReference type="AlphaFoldDB" id="A0A4R2CZX4"/>
<name>A0A4R2CZX4_SHIGR</name>
<evidence type="ECO:0000313" key="2">
    <source>
        <dbReference type="Proteomes" id="UP000295351"/>
    </source>
</evidence>
<accession>A0A4R2CZX4</accession>
<comment type="caution">
    <text evidence="1">The sequence shown here is derived from an EMBL/GenBank/DDBJ whole genome shotgun (WGS) entry which is preliminary data.</text>
</comment>
<gene>
    <name evidence="1" type="ORF">EV665_103142</name>
</gene>
<proteinExistence type="predicted"/>
<dbReference type="SUPFAM" id="SSF56925">
    <property type="entry name" value="OMPA-like"/>
    <property type="match status" value="1"/>
</dbReference>
<sequence>MDDLNFGGFVNVWARYDRFVFSGDMMYVDTTDSHAFGPLPALPIAVPPGTVINGSVDSKQFMATLQGGYRVVDTPDFTLDALAGARFWHISNDVTVSALGMSRTYGESFGWVDPVVGIRAFLPLTDRLSVQAQADVGGFGVGADITWSALATVNYTVTDHLSISAGYKVLDVDYARAGHVYDTRLSGPVLGMTLRF</sequence>
<organism evidence="1 2">
    <name type="scientific">Shinella granuli</name>
    <dbReference type="NCBI Taxonomy" id="323621"/>
    <lineage>
        <taxon>Bacteria</taxon>
        <taxon>Pseudomonadati</taxon>
        <taxon>Pseudomonadota</taxon>
        <taxon>Alphaproteobacteria</taxon>
        <taxon>Hyphomicrobiales</taxon>
        <taxon>Rhizobiaceae</taxon>
        <taxon>Shinella</taxon>
    </lineage>
</organism>
<dbReference type="EMBL" id="SLVX01000003">
    <property type="protein sequence ID" value="TCN46971.1"/>
    <property type="molecule type" value="Genomic_DNA"/>
</dbReference>
<protein>
    <recommendedName>
        <fullName evidence="3">Outer membrane protein</fullName>
    </recommendedName>
</protein>